<evidence type="ECO:0000256" key="1">
    <source>
        <dbReference type="ARBA" id="ARBA00022649"/>
    </source>
</evidence>
<dbReference type="Proteomes" id="UP001139451">
    <property type="component" value="Unassembled WGS sequence"/>
</dbReference>
<accession>A0A9X2HMA1</accession>
<organism evidence="3 4">
    <name type="scientific">Sphingomonas tagetis</name>
    <dbReference type="NCBI Taxonomy" id="2949092"/>
    <lineage>
        <taxon>Bacteria</taxon>
        <taxon>Pseudomonadati</taxon>
        <taxon>Pseudomonadota</taxon>
        <taxon>Alphaproteobacteria</taxon>
        <taxon>Sphingomonadales</taxon>
        <taxon>Sphingomonadaceae</taxon>
        <taxon>Sphingomonas</taxon>
    </lineage>
</organism>
<comment type="caution">
    <text evidence="3">The sequence shown here is derived from an EMBL/GenBank/DDBJ whole genome shotgun (WGS) entry which is preliminary data.</text>
</comment>
<evidence type="ECO:0000256" key="2">
    <source>
        <dbReference type="ARBA" id="ARBA00049988"/>
    </source>
</evidence>
<evidence type="ECO:0000313" key="4">
    <source>
        <dbReference type="Proteomes" id="UP001139451"/>
    </source>
</evidence>
<reference evidence="3" key="1">
    <citation type="submission" date="2022-05" db="EMBL/GenBank/DDBJ databases">
        <title>Sphingomonas sp. strain MG17 Genome sequencing and assembly.</title>
        <authorList>
            <person name="Kim I."/>
        </authorList>
    </citation>
    <scope>NUCLEOTIDE SEQUENCE</scope>
    <source>
        <strain evidence="3">MG17</strain>
    </source>
</reference>
<dbReference type="PANTHER" id="PTHR35401">
    <property type="entry name" value="COPG FAMILY HELIX-TURN-HELIX PROTEIN-RELATED-RELATED"/>
    <property type="match status" value="1"/>
</dbReference>
<dbReference type="GO" id="GO:0006355">
    <property type="term" value="P:regulation of DNA-templated transcription"/>
    <property type="evidence" value="ECO:0007669"/>
    <property type="project" value="InterPro"/>
</dbReference>
<dbReference type="PANTHER" id="PTHR35401:SF2">
    <property type="entry name" value="ABC-TYPE TRANSPORT SYSTEM"/>
    <property type="match status" value="1"/>
</dbReference>
<dbReference type="SUPFAM" id="SSF47598">
    <property type="entry name" value="Ribbon-helix-helix"/>
    <property type="match status" value="1"/>
</dbReference>
<proteinExistence type="inferred from homology"/>
<keyword evidence="4" id="KW-1185">Reference proteome</keyword>
<gene>
    <name evidence="3" type="ORF">M9978_20240</name>
</gene>
<dbReference type="InterPro" id="IPR010985">
    <property type="entry name" value="Ribbon_hlx_hlx"/>
</dbReference>
<dbReference type="Gene3D" id="1.20.5.780">
    <property type="entry name" value="Single helix bin"/>
    <property type="match status" value="1"/>
</dbReference>
<protein>
    <submittedName>
        <fullName evidence="3">DUF1778 domain-containing protein</fullName>
    </submittedName>
</protein>
<keyword evidence="1" id="KW-1277">Toxin-antitoxin system</keyword>
<dbReference type="InterPro" id="IPR014795">
    <property type="entry name" value="TacA_1-like"/>
</dbReference>
<dbReference type="AlphaFoldDB" id="A0A9X2HMA1"/>
<dbReference type="RefSeq" id="WP_254296430.1">
    <property type="nucleotide sequence ID" value="NZ_JAMLDX010000022.1"/>
</dbReference>
<comment type="similarity">
    <text evidence="2">Belongs to the TacA antitoxin family.</text>
</comment>
<dbReference type="Pfam" id="PF08681">
    <property type="entry name" value="TacA1"/>
    <property type="match status" value="1"/>
</dbReference>
<sequence length="102" mass="11199">MSAISDAAAAVDERASERMNFRVKPRVKQAIQRAAALSGVDDSVFAVTALYNAALATISTHEHTVVTERDFKAVLDALDNPPQPSDRMRRAVEGYKRRVKSI</sequence>
<name>A0A9X2HMA1_9SPHN</name>
<dbReference type="EMBL" id="JAMLDX010000022">
    <property type="protein sequence ID" value="MCP3732752.1"/>
    <property type="molecule type" value="Genomic_DNA"/>
</dbReference>
<evidence type="ECO:0000313" key="3">
    <source>
        <dbReference type="EMBL" id="MCP3732752.1"/>
    </source>
</evidence>